<name>A0A367PFR7_CUPNE</name>
<keyword evidence="1" id="KW-0812">Transmembrane</keyword>
<keyword evidence="1" id="KW-1133">Transmembrane helix</keyword>
<gene>
    <name evidence="2" type="ORF">DDK22_19720</name>
</gene>
<organism evidence="2 3">
    <name type="scientific">Cupriavidus necator</name>
    <name type="common">Alcaligenes eutrophus</name>
    <name type="synonym">Ralstonia eutropha</name>
    <dbReference type="NCBI Taxonomy" id="106590"/>
    <lineage>
        <taxon>Bacteria</taxon>
        <taxon>Pseudomonadati</taxon>
        <taxon>Pseudomonadota</taxon>
        <taxon>Betaproteobacteria</taxon>
        <taxon>Burkholderiales</taxon>
        <taxon>Burkholderiaceae</taxon>
        <taxon>Cupriavidus</taxon>
    </lineage>
</organism>
<dbReference type="RefSeq" id="WP_114133403.1">
    <property type="nucleotide sequence ID" value="NZ_CP068434.1"/>
</dbReference>
<evidence type="ECO:0000313" key="3">
    <source>
        <dbReference type="Proteomes" id="UP000253501"/>
    </source>
</evidence>
<comment type="caution">
    <text evidence="2">The sequence shown here is derived from an EMBL/GenBank/DDBJ whole genome shotgun (WGS) entry which is preliminary data.</text>
</comment>
<proteinExistence type="predicted"/>
<feature type="transmembrane region" description="Helical" evidence="1">
    <location>
        <begin position="20"/>
        <end position="39"/>
    </location>
</feature>
<evidence type="ECO:0000256" key="1">
    <source>
        <dbReference type="SAM" id="Phobius"/>
    </source>
</evidence>
<feature type="transmembrane region" description="Helical" evidence="1">
    <location>
        <begin position="59"/>
        <end position="78"/>
    </location>
</feature>
<dbReference type="EMBL" id="QDHA01000045">
    <property type="protein sequence ID" value="RCJ06712.1"/>
    <property type="molecule type" value="Genomic_DNA"/>
</dbReference>
<evidence type="ECO:0000313" key="2">
    <source>
        <dbReference type="EMBL" id="RCJ06712.1"/>
    </source>
</evidence>
<dbReference type="Proteomes" id="UP000253501">
    <property type="component" value="Unassembled WGS sequence"/>
</dbReference>
<dbReference type="AlphaFoldDB" id="A0A367PFR7"/>
<accession>A0A367PFR7</accession>
<dbReference type="InterPro" id="IPR021676">
    <property type="entry name" value="DUF3262"/>
</dbReference>
<keyword evidence="1" id="KW-0472">Membrane</keyword>
<dbReference type="Pfam" id="PF11660">
    <property type="entry name" value="DUF3262"/>
    <property type="match status" value="1"/>
</dbReference>
<reference evidence="2 3" key="1">
    <citation type="submission" date="2018-04" db="EMBL/GenBank/DDBJ databases">
        <title>Cupriavidus necator CR12 genome sequencing and assembly.</title>
        <authorList>
            <person name="Ben Fekih I."/>
            <person name="Mazhar H.S."/>
            <person name="Bello S.K."/>
            <person name="Rensing C."/>
        </authorList>
    </citation>
    <scope>NUCLEOTIDE SEQUENCE [LARGE SCALE GENOMIC DNA]</scope>
    <source>
        <strain evidence="2 3">CR12</strain>
    </source>
</reference>
<protein>
    <submittedName>
        <fullName evidence="2">TIGR03758 family integrating conjugative element protein</fullName>
    </submittedName>
</protein>
<sequence length="79" mass="8679">MTLAADQVAAFQANSGFTPATVSTVVLGFVFAVLLLWGVWALRTGYIGWAENRITERQFVGVAVRFVAMYLTLSFFLLS</sequence>
<dbReference type="NCBIfam" id="TIGR03758">
    <property type="entry name" value="conj_TIGR03758"/>
    <property type="match status" value="1"/>
</dbReference>